<protein>
    <recommendedName>
        <fullName evidence="8">Ig-like domain-containing protein</fullName>
    </recommendedName>
</protein>
<dbReference type="InterPro" id="IPR003599">
    <property type="entry name" value="Ig_sub"/>
</dbReference>
<dbReference type="EMBL" id="CAHIKZ030005000">
    <property type="protein sequence ID" value="CAE1318103.1"/>
    <property type="molecule type" value="Genomic_DNA"/>
</dbReference>
<evidence type="ECO:0000259" key="8">
    <source>
        <dbReference type="PROSITE" id="PS50835"/>
    </source>
</evidence>
<keyword evidence="7" id="KW-1133">Transmembrane helix</keyword>
<dbReference type="PANTHER" id="PTHR23277:SF108">
    <property type="entry name" value="FASCICLIN-3"/>
    <property type="match status" value="1"/>
</dbReference>
<keyword evidence="2" id="KW-0732">Signal</keyword>
<dbReference type="AlphaFoldDB" id="A0A812EC93"/>
<dbReference type="GO" id="GO:0007157">
    <property type="term" value="P:heterophilic cell-cell adhesion via plasma membrane cell adhesion molecules"/>
    <property type="evidence" value="ECO:0007669"/>
    <property type="project" value="TreeGrafter"/>
</dbReference>
<sequence length="324" mass="36450">MESFHFNVSKEYGKINQVDQTKARMYFVASRRQDGWKIQCLAHSNKSEHWSSQAYIHIYVQYLSNVSVFVIPSEARQGDRVVLLCQGEASPETNLTWTKVGSQWTRSAMKPVILENVSFKDAGTYVCTSRNKAGTQSRKTSLLVKISPSREVIRAGQSGSSMLQAVLIFTVLIFLFLLAILSVVIHFICHSAVYNNAGKLPTLPAAYPSFANPSRTTIEERSNSQISMKQISPSSSVTSSLPANLIPPRPKAKLPKVPFRSQLVDCEHSYMNTSVTQPDYLEVVDEKNDKEDLLYEDPDKNCFQSLSRDKEQPSNTNQILLCWD</sequence>
<gene>
    <name evidence="9" type="ORF">SPHA_68623</name>
</gene>
<feature type="domain" description="Ig-like" evidence="8">
    <location>
        <begin position="64"/>
        <end position="141"/>
    </location>
</feature>
<dbReference type="SUPFAM" id="SSF48726">
    <property type="entry name" value="Immunoglobulin"/>
    <property type="match status" value="1"/>
</dbReference>
<dbReference type="InterPro" id="IPR007110">
    <property type="entry name" value="Ig-like_dom"/>
</dbReference>
<dbReference type="InterPro" id="IPR003598">
    <property type="entry name" value="Ig_sub2"/>
</dbReference>
<dbReference type="Pfam" id="PF13895">
    <property type="entry name" value="Ig_2"/>
    <property type="match status" value="1"/>
</dbReference>
<keyword evidence="6" id="KW-0325">Glycoprotein</keyword>
<comment type="subcellular location">
    <subcellularLocation>
        <location evidence="1">Membrane</location>
    </subcellularLocation>
</comment>
<evidence type="ECO:0000313" key="9">
    <source>
        <dbReference type="EMBL" id="CAE1318103.1"/>
    </source>
</evidence>
<comment type="caution">
    <text evidence="9">The sequence shown here is derived from an EMBL/GenBank/DDBJ whole genome shotgun (WGS) entry which is preliminary data.</text>
</comment>
<keyword evidence="7" id="KW-0812">Transmembrane</keyword>
<evidence type="ECO:0000313" key="10">
    <source>
        <dbReference type="Proteomes" id="UP000597762"/>
    </source>
</evidence>
<evidence type="ECO:0000256" key="4">
    <source>
        <dbReference type="ARBA" id="ARBA00023136"/>
    </source>
</evidence>
<dbReference type="GO" id="GO:0005912">
    <property type="term" value="C:adherens junction"/>
    <property type="evidence" value="ECO:0007669"/>
    <property type="project" value="TreeGrafter"/>
</dbReference>
<evidence type="ECO:0000256" key="5">
    <source>
        <dbReference type="ARBA" id="ARBA00023157"/>
    </source>
</evidence>
<dbReference type="InterPro" id="IPR051427">
    <property type="entry name" value="Nectin/Nectin-like"/>
</dbReference>
<keyword evidence="4 7" id="KW-0472">Membrane</keyword>
<dbReference type="InterPro" id="IPR013783">
    <property type="entry name" value="Ig-like_fold"/>
</dbReference>
<evidence type="ECO:0000256" key="6">
    <source>
        <dbReference type="ARBA" id="ARBA00023180"/>
    </source>
</evidence>
<dbReference type="Gene3D" id="2.60.40.10">
    <property type="entry name" value="Immunoglobulins"/>
    <property type="match status" value="1"/>
</dbReference>
<reference evidence="9" key="1">
    <citation type="submission" date="2021-01" db="EMBL/GenBank/DDBJ databases">
        <authorList>
            <person name="Li R."/>
            <person name="Bekaert M."/>
        </authorList>
    </citation>
    <scope>NUCLEOTIDE SEQUENCE</scope>
    <source>
        <strain evidence="9">Farmed</strain>
    </source>
</reference>
<accession>A0A812EC93</accession>
<keyword evidence="10" id="KW-1185">Reference proteome</keyword>
<feature type="transmembrane region" description="Helical" evidence="7">
    <location>
        <begin position="166"/>
        <end position="188"/>
    </location>
</feature>
<evidence type="ECO:0000256" key="1">
    <source>
        <dbReference type="ARBA" id="ARBA00004370"/>
    </source>
</evidence>
<dbReference type="SMART" id="SM00409">
    <property type="entry name" value="IG"/>
    <property type="match status" value="1"/>
</dbReference>
<dbReference type="GO" id="GO:0007156">
    <property type="term" value="P:homophilic cell adhesion via plasma membrane adhesion molecules"/>
    <property type="evidence" value="ECO:0007669"/>
    <property type="project" value="TreeGrafter"/>
</dbReference>
<dbReference type="PANTHER" id="PTHR23277">
    <property type="entry name" value="NECTIN-RELATED"/>
    <property type="match status" value="1"/>
</dbReference>
<dbReference type="OrthoDB" id="10028801at2759"/>
<dbReference type="CDD" id="cd00096">
    <property type="entry name" value="Ig"/>
    <property type="match status" value="1"/>
</dbReference>
<name>A0A812EC93_ACAPH</name>
<evidence type="ECO:0000256" key="2">
    <source>
        <dbReference type="ARBA" id="ARBA00022729"/>
    </source>
</evidence>
<dbReference type="InterPro" id="IPR036179">
    <property type="entry name" value="Ig-like_dom_sf"/>
</dbReference>
<dbReference type="SMART" id="SM00408">
    <property type="entry name" value="IGc2"/>
    <property type="match status" value="1"/>
</dbReference>
<proteinExistence type="predicted"/>
<evidence type="ECO:0000256" key="3">
    <source>
        <dbReference type="ARBA" id="ARBA00022737"/>
    </source>
</evidence>
<evidence type="ECO:0000256" key="7">
    <source>
        <dbReference type="SAM" id="Phobius"/>
    </source>
</evidence>
<dbReference type="GO" id="GO:0016020">
    <property type="term" value="C:membrane"/>
    <property type="evidence" value="ECO:0007669"/>
    <property type="project" value="UniProtKB-SubCell"/>
</dbReference>
<dbReference type="PROSITE" id="PS50835">
    <property type="entry name" value="IG_LIKE"/>
    <property type="match status" value="1"/>
</dbReference>
<keyword evidence="5" id="KW-1015">Disulfide bond</keyword>
<organism evidence="9 10">
    <name type="scientific">Acanthosepion pharaonis</name>
    <name type="common">Pharaoh cuttlefish</name>
    <name type="synonym">Sepia pharaonis</name>
    <dbReference type="NCBI Taxonomy" id="158019"/>
    <lineage>
        <taxon>Eukaryota</taxon>
        <taxon>Metazoa</taxon>
        <taxon>Spiralia</taxon>
        <taxon>Lophotrochozoa</taxon>
        <taxon>Mollusca</taxon>
        <taxon>Cephalopoda</taxon>
        <taxon>Coleoidea</taxon>
        <taxon>Decapodiformes</taxon>
        <taxon>Sepiida</taxon>
        <taxon>Sepiina</taxon>
        <taxon>Sepiidae</taxon>
        <taxon>Acanthosepion</taxon>
    </lineage>
</organism>
<keyword evidence="3" id="KW-0677">Repeat</keyword>
<dbReference type="Proteomes" id="UP000597762">
    <property type="component" value="Unassembled WGS sequence"/>
</dbReference>